<dbReference type="EMBL" id="FNRJ01000002">
    <property type="protein sequence ID" value="SEA32675.1"/>
    <property type="molecule type" value="Genomic_DNA"/>
</dbReference>
<dbReference type="InterPro" id="IPR035952">
    <property type="entry name" value="Rhomboid-like_sf"/>
</dbReference>
<dbReference type="Pfam" id="PF01694">
    <property type="entry name" value="Rhomboid"/>
    <property type="match status" value="1"/>
</dbReference>
<dbReference type="InterPro" id="IPR031976">
    <property type="entry name" value="NRho"/>
</dbReference>
<evidence type="ECO:0000256" key="7">
    <source>
        <dbReference type="SAM" id="Phobius"/>
    </source>
</evidence>
<dbReference type="GO" id="GO:0004252">
    <property type="term" value="F:serine-type endopeptidase activity"/>
    <property type="evidence" value="ECO:0007669"/>
    <property type="project" value="InterPro"/>
</dbReference>
<keyword evidence="3" id="KW-0997">Cell inner membrane</keyword>
<dbReference type="PANTHER" id="PTHR43066">
    <property type="entry name" value="RHOMBOID-RELATED PROTEIN"/>
    <property type="match status" value="1"/>
</dbReference>
<keyword evidence="11" id="KW-1185">Reference proteome</keyword>
<feature type="transmembrane region" description="Helical" evidence="7">
    <location>
        <begin position="174"/>
        <end position="192"/>
    </location>
</feature>
<dbReference type="PANTHER" id="PTHR43066:SF26">
    <property type="entry name" value="RHOMBOID PROTEASE GLPG"/>
    <property type="match status" value="1"/>
</dbReference>
<protein>
    <submittedName>
        <fullName evidence="10">GlpG protein</fullName>
    </submittedName>
</protein>
<evidence type="ECO:0000256" key="1">
    <source>
        <dbReference type="ARBA" id="ARBA00004141"/>
    </source>
</evidence>
<dbReference type="Gene3D" id="1.20.1540.10">
    <property type="entry name" value="Rhomboid-like"/>
    <property type="match status" value="1"/>
</dbReference>
<feature type="transmembrane region" description="Helical" evidence="7">
    <location>
        <begin position="82"/>
        <end position="102"/>
    </location>
</feature>
<keyword evidence="6 7" id="KW-0472">Membrane</keyword>
<feature type="transmembrane region" description="Helical" evidence="7">
    <location>
        <begin position="198"/>
        <end position="215"/>
    </location>
</feature>
<reference evidence="11" key="1">
    <citation type="submission" date="2016-10" db="EMBL/GenBank/DDBJ databases">
        <authorList>
            <person name="Varghese N."/>
            <person name="Submissions S."/>
        </authorList>
    </citation>
    <scope>NUCLEOTIDE SEQUENCE [LARGE SCALE GENOMIC DNA]</scope>
    <source>
        <strain evidence="11">DSM 11526</strain>
    </source>
</reference>
<dbReference type="GO" id="GO:0016020">
    <property type="term" value="C:membrane"/>
    <property type="evidence" value="ECO:0007669"/>
    <property type="project" value="UniProtKB-SubCell"/>
</dbReference>
<evidence type="ECO:0000256" key="5">
    <source>
        <dbReference type="ARBA" id="ARBA00022989"/>
    </source>
</evidence>
<feature type="transmembrane region" description="Helical" evidence="7">
    <location>
        <begin position="227"/>
        <end position="247"/>
    </location>
</feature>
<evidence type="ECO:0000256" key="3">
    <source>
        <dbReference type="ARBA" id="ARBA00022519"/>
    </source>
</evidence>
<dbReference type="InterPro" id="IPR022764">
    <property type="entry name" value="Peptidase_S54_rhomboid_dom"/>
</dbReference>
<dbReference type="AlphaFoldDB" id="A0A1H4A9L0"/>
<dbReference type="InterPro" id="IPR038244">
    <property type="entry name" value="NRho_sf"/>
</dbReference>
<dbReference type="SUPFAM" id="SSF144091">
    <property type="entry name" value="Rhomboid-like"/>
    <property type="match status" value="1"/>
</dbReference>
<dbReference type="OrthoDB" id="9778341at2"/>
<sequence length="282" mass="31545">MIPAVESPLSEDLTEFTAFLWQHGVSHRVVEEGEWQRLYVSPEFNPAQVHELYEYWHGGGKLDQVEIRSRKRAIRSVSWRRIPVTLSLIALSALFSLLIGFGSDLQQMALFSFTSFEVFGQQARWHTLAAMLATGELWRLITPVFMHFSLLHIMFNLLWVWVVGVRVEPEQGSLPFLGLVLFSGVLSNLAQFVVSGPMFGGMSGVVFALLSYAWLWDQSGMQPRIGLPPALMGFMLLWLVLGFTGVLQGVGLGAIANTAHLAGLLAGLLWLLLVRFLGRRFS</sequence>
<feature type="domain" description="Rhomboid protease N-terminal" evidence="9">
    <location>
        <begin position="2"/>
        <end position="61"/>
    </location>
</feature>
<dbReference type="Proteomes" id="UP000242469">
    <property type="component" value="Unassembled WGS sequence"/>
</dbReference>
<feature type="transmembrane region" description="Helical" evidence="7">
    <location>
        <begin position="259"/>
        <end position="278"/>
    </location>
</feature>
<dbReference type="Gene3D" id="3.30.70.2080">
    <property type="match status" value="1"/>
</dbReference>
<evidence type="ECO:0000259" key="9">
    <source>
        <dbReference type="Pfam" id="PF16733"/>
    </source>
</evidence>
<evidence type="ECO:0000256" key="2">
    <source>
        <dbReference type="ARBA" id="ARBA00022475"/>
    </source>
</evidence>
<evidence type="ECO:0000313" key="11">
    <source>
        <dbReference type="Proteomes" id="UP000242469"/>
    </source>
</evidence>
<feature type="transmembrane region" description="Helical" evidence="7">
    <location>
        <begin position="140"/>
        <end position="162"/>
    </location>
</feature>
<feature type="domain" description="Peptidase S54 rhomboid" evidence="8">
    <location>
        <begin position="135"/>
        <end position="274"/>
    </location>
</feature>
<dbReference type="Pfam" id="PF16733">
    <property type="entry name" value="NRho"/>
    <property type="match status" value="1"/>
</dbReference>
<name>A0A1H4A9L0_9GAMM</name>
<keyword evidence="4 7" id="KW-0812">Transmembrane</keyword>
<dbReference type="RefSeq" id="WP_091823783.1">
    <property type="nucleotide sequence ID" value="NZ_FNRJ01000002.1"/>
</dbReference>
<evidence type="ECO:0000256" key="4">
    <source>
        <dbReference type="ARBA" id="ARBA00022692"/>
    </source>
</evidence>
<organism evidence="10 11">
    <name type="scientific">Marinobacterium iners DSM 11526</name>
    <dbReference type="NCBI Taxonomy" id="1122198"/>
    <lineage>
        <taxon>Bacteria</taxon>
        <taxon>Pseudomonadati</taxon>
        <taxon>Pseudomonadota</taxon>
        <taxon>Gammaproteobacteria</taxon>
        <taxon>Oceanospirillales</taxon>
        <taxon>Oceanospirillaceae</taxon>
        <taxon>Marinobacterium</taxon>
    </lineage>
</organism>
<evidence type="ECO:0000313" key="10">
    <source>
        <dbReference type="EMBL" id="SEA32675.1"/>
    </source>
</evidence>
<evidence type="ECO:0000256" key="6">
    <source>
        <dbReference type="ARBA" id="ARBA00023136"/>
    </source>
</evidence>
<gene>
    <name evidence="10" type="ORF">SAMN02745729_102323</name>
</gene>
<evidence type="ECO:0000259" key="8">
    <source>
        <dbReference type="Pfam" id="PF01694"/>
    </source>
</evidence>
<dbReference type="STRING" id="1122198.SAMN02745729_102323"/>
<keyword evidence="2" id="KW-1003">Cell membrane</keyword>
<proteinExistence type="predicted"/>
<comment type="subcellular location">
    <subcellularLocation>
        <location evidence="1">Membrane</location>
        <topology evidence="1">Multi-pass membrane protein</topology>
    </subcellularLocation>
</comment>
<keyword evidence="5 7" id="KW-1133">Transmembrane helix</keyword>
<accession>A0A1H4A9L0</accession>